<name>A0ABN2J935_9ACTN</name>
<keyword evidence="5" id="KW-1185">Reference proteome</keyword>
<dbReference type="EMBL" id="BAAAQG010000023">
    <property type="protein sequence ID" value="GAA1720502.1"/>
    <property type="molecule type" value="Genomic_DNA"/>
</dbReference>
<comment type="caution">
    <text evidence="4">The sequence shown here is derived from an EMBL/GenBank/DDBJ whole genome shotgun (WGS) entry which is preliminary data.</text>
</comment>
<evidence type="ECO:0000256" key="2">
    <source>
        <dbReference type="SAM" id="SignalP"/>
    </source>
</evidence>
<dbReference type="Proteomes" id="UP001500383">
    <property type="component" value="Unassembled WGS sequence"/>
</dbReference>
<proteinExistence type="predicted"/>
<dbReference type="Gene3D" id="3.40.50.1110">
    <property type="entry name" value="SGNH hydrolase"/>
    <property type="match status" value="1"/>
</dbReference>
<evidence type="ECO:0000313" key="4">
    <source>
        <dbReference type="EMBL" id="GAA1720502.1"/>
    </source>
</evidence>
<protein>
    <recommendedName>
        <fullName evidence="3">SGNH hydrolase-type esterase domain-containing protein</fullName>
    </recommendedName>
</protein>
<sequence length="230" mass="23807">MLAVATVFVVTSPAAQAQSLGSSTPDVEPPVVIDPGPAPTPPEERPTLAAFVGDSFTAPAQVGTPVDNWAEHVASSNCWAPTYLGKHGSGYVNPAGSAWQYVNRVPQVTASAPDLVVVQGSTNDLYLIGVREAAVGTLALIRAQNPYATVVVVGPVKAPRYDLVRLTALRDELAAAAAVTGALFVDPLDGDWLGDDDFADGLHLTTEGNARFGAKVVDRLDTVGVSTSCT</sequence>
<evidence type="ECO:0000256" key="1">
    <source>
        <dbReference type="SAM" id="MobiDB-lite"/>
    </source>
</evidence>
<dbReference type="Pfam" id="PF13472">
    <property type="entry name" value="Lipase_GDSL_2"/>
    <property type="match status" value="1"/>
</dbReference>
<keyword evidence="2" id="KW-0732">Signal</keyword>
<accession>A0ABN2J935</accession>
<dbReference type="RefSeq" id="WP_182657816.1">
    <property type="nucleotide sequence ID" value="NZ_JAALEA010000022.1"/>
</dbReference>
<gene>
    <name evidence="4" type="ORF">GCM10009831_33290</name>
</gene>
<dbReference type="SUPFAM" id="SSF52266">
    <property type="entry name" value="SGNH hydrolase"/>
    <property type="match status" value="1"/>
</dbReference>
<reference evidence="4 5" key="1">
    <citation type="journal article" date="2019" name="Int. J. Syst. Evol. Microbiol.">
        <title>The Global Catalogue of Microorganisms (GCM) 10K type strain sequencing project: providing services to taxonomists for standard genome sequencing and annotation.</title>
        <authorList>
            <consortium name="The Broad Institute Genomics Platform"/>
            <consortium name="The Broad Institute Genome Sequencing Center for Infectious Disease"/>
            <person name="Wu L."/>
            <person name="Ma J."/>
        </authorList>
    </citation>
    <scope>NUCLEOTIDE SEQUENCE [LARGE SCALE GENOMIC DNA]</scope>
    <source>
        <strain evidence="4 5">JCM 16002</strain>
    </source>
</reference>
<feature type="signal peptide" evidence="2">
    <location>
        <begin position="1"/>
        <end position="17"/>
    </location>
</feature>
<evidence type="ECO:0000313" key="5">
    <source>
        <dbReference type="Proteomes" id="UP001500383"/>
    </source>
</evidence>
<organism evidence="4 5">
    <name type="scientific">Dietzia cercidiphylli</name>
    <dbReference type="NCBI Taxonomy" id="498199"/>
    <lineage>
        <taxon>Bacteria</taxon>
        <taxon>Bacillati</taxon>
        <taxon>Actinomycetota</taxon>
        <taxon>Actinomycetes</taxon>
        <taxon>Mycobacteriales</taxon>
        <taxon>Dietziaceae</taxon>
        <taxon>Dietzia</taxon>
    </lineage>
</organism>
<feature type="chain" id="PRO_5046022080" description="SGNH hydrolase-type esterase domain-containing protein" evidence="2">
    <location>
        <begin position="18"/>
        <end position="230"/>
    </location>
</feature>
<dbReference type="InterPro" id="IPR013830">
    <property type="entry name" value="SGNH_hydro"/>
</dbReference>
<dbReference type="InterPro" id="IPR036514">
    <property type="entry name" value="SGNH_hydro_sf"/>
</dbReference>
<dbReference type="CDD" id="cd00229">
    <property type="entry name" value="SGNH_hydrolase"/>
    <property type="match status" value="1"/>
</dbReference>
<feature type="domain" description="SGNH hydrolase-type esterase" evidence="3">
    <location>
        <begin position="51"/>
        <end position="210"/>
    </location>
</feature>
<evidence type="ECO:0000259" key="3">
    <source>
        <dbReference type="Pfam" id="PF13472"/>
    </source>
</evidence>
<feature type="region of interest" description="Disordered" evidence="1">
    <location>
        <begin position="18"/>
        <end position="42"/>
    </location>
</feature>